<organism evidence="1 2">
    <name type="scientific">Paraburkholderia acidicola</name>
    <dbReference type="NCBI Taxonomy" id="1912599"/>
    <lineage>
        <taxon>Bacteria</taxon>
        <taxon>Pseudomonadati</taxon>
        <taxon>Pseudomonadota</taxon>
        <taxon>Betaproteobacteria</taxon>
        <taxon>Burkholderiales</taxon>
        <taxon>Burkholderiaceae</taxon>
        <taxon>Paraburkholderia</taxon>
    </lineage>
</organism>
<evidence type="ECO:0008006" key="3">
    <source>
        <dbReference type="Google" id="ProtNLM"/>
    </source>
</evidence>
<keyword evidence="2" id="KW-1185">Reference proteome</keyword>
<comment type="caution">
    <text evidence="1">The sequence shown here is derived from an EMBL/GenBank/DDBJ whole genome shotgun (WGS) entry which is preliminary data.</text>
</comment>
<accession>A0ABV1LFS5</accession>
<reference evidence="1 2" key="1">
    <citation type="journal article" date="2024" name="Chem. Sci.">
        <title>Discovery of a lagriamide polyketide by integrated genome mining, isotopic labeling, and untargeted metabolomics.</title>
        <authorList>
            <person name="Fergusson C.H."/>
            <person name="Saulog J."/>
            <person name="Paulo B.S."/>
            <person name="Wilson D.M."/>
            <person name="Liu D.Y."/>
            <person name="Morehouse N.J."/>
            <person name="Waterworth S."/>
            <person name="Barkei J."/>
            <person name="Gray C.A."/>
            <person name="Kwan J.C."/>
            <person name="Eustaquio A.S."/>
            <person name="Linington R.G."/>
        </authorList>
    </citation>
    <scope>NUCLEOTIDE SEQUENCE [LARGE SCALE GENOMIC DNA]</scope>
    <source>
        <strain evidence="1 2">RL17-338-BIF-B</strain>
    </source>
</reference>
<protein>
    <recommendedName>
        <fullName evidence="3">AraC family transcriptional regulator</fullName>
    </recommendedName>
</protein>
<gene>
    <name evidence="1" type="ORF">N0A02_00550</name>
</gene>
<name>A0ABV1LFS5_9BURK</name>
<dbReference type="RefSeq" id="WP_349540845.1">
    <property type="nucleotide sequence ID" value="NZ_JAOALG010000001.1"/>
</dbReference>
<evidence type="ECO:0000313" key="2">
    <source>
        <dbReference type="Proteomes" id="UP001469089"/>
    </source>
</evidence>
<proteinExistence type="predicted"/>
<dbReference type="EMBL" id="JAOALG010000001">
    <property type="protein sequence ID" value="MEQ5837927.1"/>
    <property type="molecule type" value="Genomic_DNA"/>
</dbReference>
<dbReference type="Proteomes" id="UP001469089">
    <property type="component" value="Unassembled WGS sequence"/>
</dbReference>
<evidence type="ECO:0000313" key="1">
    <source>
        <dbReference type="EMBL" id="MEQ5837927.1"/>
    </source>
</evidence>
<sequence length="189" mass="21063">MQSLDPIARAPCALRRGQAPAQPVLHGAIVAIICRDTHDLELNDAQRLFHFPASPLACLFWYRGCDVGLVEGSTHRPLWKPFDRAVTLCGSQSVPATSWAATSGRGCIVYFAADAAQALFDLDLSAVHDRPLRARELLRETWLPLIEALLRTNNDAATLATLEQHLAPRWQTLQHHRSTISSLRRSDRR</sequence>